<comment type="caution">
    <text evidence="2">The sequence shown here is derived from an EMBL/GenBank/DDBJ whole genome shotgun (WGS) entry which is preliminary data.</text>
</comment>
<evidence type="ECO:0000313" key="2">
    <source>
        <dbReference type="EMBL" id="STX09983.1"/>
    </source>
</evidence>
<evidence type="ECO:0000313" key="4">
    <source>
        <dbReference type="Proteomes" id="UP000254330"/>
    </source>
</evidence>
<organism evidence="2 4">
    <name type="scientific">Kurthia zopfii</name>
    <dbReference type="NCBI Taxonomy" id="1650"/>
    <lineage>
        <taxon>Bacteria</taxon>
        <taxon>Bacillati</taxon>
        <taxon>Bacillota</taxon>
        <taxon>Bacilli</taxon>
        <taxon>Bacillales</taxon>
        <taxon>Caryophanaceae</taxon>
        <taxon>Kurthia</taxon>
    </lineage>
</organism>
<keyword evidence="1" id="KW-0812">Transmembrane</keyword>
<reference evidence="3 5" key="2">
    <citation type="submission" date="2019-03" db="EMBL/GenBank/DDBJ databases">
        <title>Genomic Encyclopedia of Type Strains, Phase IV (KMG-IV): sequencing the most valuable type-strain genomes for metagenomic binning, comparative biology and taxonomic classification.</title>
        <authorList>
            <person name="Goeker M."/>
        </authorList>
    </citation>
    <scope>NUCLEOTIDE SEQUENCE [LARGE SCALE GENOMIC DNA]</scope>
    <source>
        <strain evidence="3 5">DSM 20580</strain>
    </source>
</reference>
<evidence type="ECO:0000313" key="5">
    <source>
        <dbReference type="Proteomes" id="UP000294641"/>
    </source>
</evidence>
<gene>
    <name evidence="3" type="ORF">DFR61_12339</name>
    <name evidence="2" type="ORF">NCTC10597_01691</name>
</gene>
<keyword evidence="1" id="KW-0472">Membrane</keyword>
<name>A0A8B4QB40_9BACL</name>
<protein>
    <submittedName>
        <fullName evidence="2">Uncharacterized protein</fullName>
    </submittedName>
</protein>
<dbReference type="RefSeq" id="WP_109350043.1">
    <property type="nucleotide sequence ID" value="NZ_BJUE01000019.1"/>
</dbReference>
<evidence type="ECO:0000313" key="3">
    <source>
        <dbReference type="EMBL" id="TDR36649.1"/>
    </source>
</evidence>
<evidence type="ECO:0000256" key="1">
    <source>
        <dbReference type="SAM" id="Phobius"/>
    </source>
</evidence>
<feature type="transmembrane region" description="Helical" evidence="1">
    <location>
        <begin position="5"/>
        <end position="22"/>
    </location>
</feature>
<proteinExistence type="predicted"/>
<reference evidence="2 4" key="1">
    <citation type="submission" date="2018-06" db="EMBL/GenBank/DDBJ databases">
        <authorList>
            <consortium name="Pathogen Informatics"/>
            <person name="Doyle S."/>
        </authorList>
    </citation>
    <scope>NUCLEOTIDE SEQUENCE [LARGE SCALE GENOMIC DNA]</scope>
    <source>
        <strain evidence="2 4">NCTC10597</strain>
    </source>
</reference>
<dbReference type="AlphaFoldDB" id="A0A8B4QB40"/>
<keyword evidence="1" id="KW-1133">Transmembrane helix</keyword>
<feature type="transmembrane region" description="Helical" evidence="1">
    <location>
        <begin position="28"/>
        <end position="49"/>
    </location>
</feature>
<keyword evidence="5" id="KW-1185">Reference proteome</keyword>
<dbReference type="EMBL" id="SNZG01000023">
    <property type="protein sequence ID" value="TDR36649.1"/>
    <property type="molecule type" value="Genomic_DNA"/>
</dbReference>
<dbReference type="EMBL" id="UGNP01000001">
    <property type="protein sequence ID" value="STX09983.1"/>
    <property type="molecule type" value="Genomic_DNA"/>
</dbReference>
<sequence>MRKLGFNMLFLCVLALVLYVMDVVSGKIILLVLCPILFLFILLTALQTYQTYKKLLNEK</sequence>
<accession>A0A8B4QB40</accession>
<dbReference type="Proteomes" id="UP000294641">
    <property type="component" value="Unassembled WGS sequence"/>
</dbReference>
<dbReference type="Proteomes" id="UP000254330">
    <property type="component" value="Unassembled WGS sequence"/>
</dbReference>